<dbReference type="EMBL" id="JAGSMN010001204">
    <property type="protein sequence ID" value="MBR7678097.1"/>
    <property type="molecule type" value="Genomic_DNA"/>
</dbReference>
<dbReference type="Proteomes" id="UP000675554">
    <property type="component" value="Unassembled WGS sequence"/>
</dbReference>
<protein>
    <submittedName>
        <fullName evidence="2">Uncharacterized protein</fullName>
    </submittedName>
</protein>
<feature type="compositionally biased region" description="Basic and acidic residues" evidence="1">
    <location>
        <begin position="28"/>
        <end position="39"/>
    </location>
</feature>
<organism evidence="2 3">
    <name type="scientific">Streptomyces daliensis</name>
    <dbReference type="NCBI Taxonomy" id="299421"/>
    <lineage>
        <taxon>Bacteria</taxon>
        <taxon>Bacillati</taxon>
        <taxon>Actinomycetota</taxon>
        <taxon>Actinomycetes</taxon>
        <taxon>Kitasatosporales</taxon>
        <taxon>Streptomycetaceae</taxon>
        <taxon>Streptomyces</taxon>
    </lineage>
</organism>
<feature type="region of interest" description="Disordered" evidence="1">
    <location>
        <begin position="1"/>
        <end position="52"/>
    </location>
</feature>
<accession>A0A8T4J6X2</accession>
<dbReference type="AlphaFoldDB" id="A0A8T4J6X2"/>
<keyword evidence="3" id="KW-1185">Reference proteome</keyword>
<gene>
    <name evidence="2" type="ORF">KDA82_34980</name>
</gene>
<sequence>MTIDPTDATPDIHDDALLADSDPNSGDEAERPEESRILDLLETEFDQPDPSD</sequence>
<evidence type="ECO:0000256" key="1">
    <source>
        <dbReference type="SAM" id="MobiDB-lite"/>
    </source>
</evidence>
<feature type="compositionally biased region" description="Acidic residues" evidence="1">
    <location>
        <begin position="41"/>
        <end position="52"/>
    </location>
</feature>
<name>A0A8T4J6X2_9ACTN</name>
<comment type="caution">
    <text evidence="2">The sequence shown here is derived from an EMBL/GenBank/DDBJ whole genome shotgun (WGS) entry which is preliminary data.</text>
</comment>
<evidence type="ECO:0000313" key="2">
    <source>
        <dbReference type="EMBL" id="MBR7678097.1"/>
    </source>
</evidence>
<proteinExistence type="predicted"/>
<evidence type="ECO:0000313" key="3">
    <source>
        <dbReference type="Proteomes" id="UP000675554"/>
    </source>
</evidence>
<reference evidence="2" key="1">
    <citation type="submission" date="2021-04" db="EMBL/GenBank/DDBJ databases">
        <title>Sequencing of actinobacteria type strains.</title>
        <authorList>
            <person name="Nguyen G.-S."/>
            <person name="Wentzel A."/>
        </authorList>
    </citation>
    <scope>NUCLEOTIDE SEQUENCE</scope>
    <source>
        <strain evidence="2">DSM 42095</strain>
    </source>
</reference>